<evidence type="ECO:0000313" key="1">
    <source>
        <dbReference type="EMBL" id="ALN80955.1"/>
    </source>
</evidence>
<gene>
    <name evidence="1" type="ORF">LA76x_2825</name>
</gene>
<keyword evidence="2" id="KW-1185">Reference proteome</keyword>
<dbReference type="EMBL" id="CP011129">
    <property type="protein sequence ID" value="ALN80955.1"/>
    <property type="molecule type" value="Genomic_DNA"/>
</dbReference>
<evidence type="ECO:0008006" key="3">
    <source>
        <dbReference type="Google" id="ProtNLM"/>
    </source>
</evidence>
<accession>A0A0S2FBP9</accession>
<proteinExistence type="predicted"/>
<dbReference type="STRING" id="84531.LA76x_2825"/>
<protein>
    <recommendedName>
        <fullName evidence="3">PAAR motif family protein</fullName>
    </recommendedName>
</protein>
<dbReference type="PATRIC" id="fig|84531.8.peg.2838"/>
<organism evidence="1 2">
    <name type="scientific">Lysobacter antibioticus</name>
    <dbReference type="NCBI Taxonomy" id="84531"/>
    <lineage>
        <taxon>Bacteria</taxon>
        <taxon>Pseudomonadati</taxon>
        <taxon>Pseudomonadota</taxon>
        <taxon>Gammaproteobacteria</taxon>
        <taxon>Lysobacterales</taxon>
        <taxon>Lysobacteraceae</taxon>
        <taxon>Lysobacter</taxon>
    </lineage>
</organism>
<reference evidence="1 2" key="1">
    <citation type="journal article" date="2015" name="BMC Genomics">
        <title>Comparative genomics and metabolic profiling of the genus Lysobacter.</title>
        <authorList>
            <person name="de Bruijn I."/>
            <person name="Cheng X."/>
            <person name="de Jager V."/>
            <person name="Exposito R.G."/>
            <person name="Watrous J."/>
            <person name="Patel N."/>
            <person name="Postma J."/>
            <person name="Dorrestein P.C."/>
            <person name="Kobayashi D."/>
            <person name="Raaijmakers J.M."/>
        </authorList>
    </citation>
    <scope>NUCLEOTIDE SEQUENCE [LARGE SCALE GENOMIC DNA]</scope>
    <source>
        <strain evidence="1 2">76</strain>
    </source>
</reference>
<dbReference type="AlphaFoldDB" id="A0A0S2FBP9"/>
<evidence type="ECO:0000313" key="2">
    <source>
        <dbReference type="Proteomes" id="UP000060787"/>
    </source>
</evidence>
<dbReference type="Proteomes" id="UP000060787">
    <property type="component" value="Chromosome"/>
</dbReference>
<sequence length="119" mass="12160">MPGYLLHANAVMTCQHAVGQAKIAPVQTRVLVMGQPVATIPPGAPTIVVAGCPFTLPNGKPQPCVTVRWSMPSARVTVMGLPAMLTPAPGPAPGICQSAEQIPQGAPIVGAMQARVFAT</sequence>
<dbReference type="RefSeq" id="WP_057918133.1">
    <property type="nucleotide sequence ID" value="NZ_CP011129.1"/>
</dbReference>
<name>A0A0S2FBP9_LYSAN</name>
<dbReference type="KEGG" id="lab:LA76x_2825"/>